<feature type="compositionally biased region" description="Basic and acidic residues" evidence="1">
    <location>
        <begin position="799"/>
        <end position="813"/>
    </location>
</feature>
<feature type="compositionally biased region" description="Basic and acidic residues" evidence="1">
    <location>
        <begin position="229"/>
        <end position="247"/>
    </location>
</feature>
<protein>
    <submittedName>
        <fullName evidence="2">L-seryl-trna</fullName>
    </submittedName>
</protein>
<feature type="region of interest" description="Disordered" evidence="1">
    <location>
        <begin position="164"/>
        <end position="247"/>
    </location>
</feature>
<feature type="region of interest" description="Disordered" evidence="1">
    <location>
        <begin position="1149"/>
        <end position="1214"/>
    </location>
</feature>
<evidence type="ECO:0000313" key="2">
    <source>
        <dbReference type="EMBL" id="PHJ23715.1"/>
    </source>
</evidence>
<dbReference type="SUPFAM" id="SSF52540">
    <property type="entry name" value="P-loop containing nucleoside triphosphate hydrolases"/>
    <property type="match status" value="1"/>
</dbReference>
<dbReference type="Proteomes" id="UP000221165">
    <property type="component" value="Unassembled WGS sequence"/>
</dbReference>
<dbReference type="GeneID" id="94425846"/>
<feature type="compositionally biased region" description="Basic and acidic residues" evidence="1">
    <location>
        <begin position="693"/>
        <end position="735"/>
    </location>
</feature>
<feature type="region of interest" description="Disordered" evidence="1">
    <location>
        <begin position="387"/>
        <end position="412"/>
    </location>
</feature>
<dbReference type="RefSeq" id="XP_067925390.1">
    <property type="nucleotide sequence ID" value="XM_068062635.1"/>
</dbReference>
<evidence type="ECO:0000256" key="1">
    <source>
        <dbReference type="SAM" id="MobiDB-lite"/>
    </source>
</evidence>
<dbReference type="GO" id="GO:0000049">
    <property type="term" value="F:tRNA binding"/>
    <property type="evidence" value="ECO:0007669"/>
    <property type="project" value="TreeGrafter"/>
</dbReference>
<dbReference type="VEuPathDB" id="ToxoDB:CSUI_002434"/>
<feature type="compositionally biased region" description="Basic and acidic residues" evidence="1">
    <location>
        <begin position="1156"/>
        <end position="1168"/>
    </location>
</feature>
<feature type="compositionally biased region" description="Basic and acidic residues" evidence="1">
    <location>
        <begin position="197"/>
        <end position="208"/>
    </location>
</feature>
<proteinExistence type="predicted"/>
<evidence type="ECO:0000313" key="3">
    <source>
        <dbReference type="Proteomes" id="UP000221165"/>
    </source>
</evidence>
<feature type="region of interest" description="Disordered" evidence="1">
    <location>
        <begin position="787"/>
        <end position="865"/>
    </location>
</feature>
<accession>A0A2C6L8U6</accession>
<dbReference type="PANTHER" id="PTHR20873">
    <property type="entry name" value="L-SERYL-TRNA(SEC) KINASE"/>
    <property type="match status" value="1"/>
</dbReference>
<feature type="compositionally biased region" description="Basic and acidic residues" evidence="1">
    <location>
        <begin position="820"/>
        <end position="838"/>
    </location>
</feature>
<feature type="region of interest" description="Disordered" evidence="1">
    <location>
        <begin position="465"/>
        <end position="486"/>
    </location>
</feature>
<dbReference type="Gene3D" id="3.40.50.300">
    <property type="entry name" value="P-loop containing nucleotide triphosphate hydrolases"/>
    <property type="match status" value="1"/>
</dbReference>
<reference evidence="2 3" key="1">
    <citation type="journal article" date="2017" name="Int. J. Parasitol.">
        <title>The genome of the protozoan parasite Cystoisospora suis and a reverse vaccinology approach to identify vaccine candidates.</title>
        <authorList>
            <person name="Palmieri N."/>
            <person name="Shrestha A."/>
            <person name="Ruttkowski B."/>
            <person name="Beck T."/>
            <person name="Vogl C."/>
            <person name="Tomley F."/>
            <person name="Blake D.P."/>
            <person name="Joachim A."/>
        </authorList>
    </citation>
    <scope>NUCLEOTIDE SEQUENCE [LARGE SCALE GENOMIC DNA]</scope>
    <source>
        <strain evidence="2 3">Wien I</strain>
    </source>
</reference>
<feature type="compositionally biased region" description="Basic residues" evidence="1">
    <location>
        <begin position="1255"/>
        <end position="1275"/>
    </location>
</feature>
<dbReference type="InterPro" id="IPR052648">
    <property type="entry name" value="Ser-tRNA(Sec)_kinase"/>
</dbReference>
<feature type="region of interest" description="Disordered" evidence="1">
    <location>
        <begin position="635"/>
        <end position="735"/>
    </location>
</feature>
<dbReference type="PANTHER" id="PTHR20873:SF0">
    <property type="entry name" value="L-SERYL-TRNA(SEC) KINASE"/>
    <property type="match status" value="1"/>
</dbReference>
<sequence>MGDPAPRTRTHMERGTCYQGGSMGGQSCTNCMLFLVYGLPASGKTSLCRQLCSSGDFAEAVGITHSECVNGPDGRESSRTLDSYPCRQVHIHHVCFDAIERKLYDKFLTQESVQRVTSLLAGQCEKEVFGWPPHQSGHRTRDQLLSLLLGPQAIATTCTPSLHAELSSPTATSQLTVEAREKRRPSAQTTDSWRANVDNKREEGDHDFSPTIPQAAASVRGAPVSTKPRQGDEAPRGGKQDAKTTREAGQRILVPTQGGQFLQAHVVEDPSRFLGAHTEEDKPLSLPCTAQNTEVPQICTSEYQTTKYGFPPVCDGTDKRSTSAVVGPDRKILHFNRAIWRLARRLAAARVESLVEAAFRSERAPEMPEGETRVQCTGRKDEYEGEHVVAESQKNGKPDDREECGGGTHELDQVTNGLPHCSRLLGERHVHKGDPARCIYRRSGQDGRESSIAVPKAVGSVKRVDAGQGRSCTGRESRREYGREEGLCGDRPSDGYGHASFASSSPWAPVCSLKGPRQGSTRLRPSPSLNTSSFCLRRRSASSPPYFSLSFSPPRAPALNTSSATARLLSRDVFSAPPPPCGLHVILVDDTMHLGSMRKEYFRLATKWNCAFHQVFLDTPLDECMRRNRLRQSTYPTRLSSSHLRERVDLSSAPHSRPPVSSQGEPQGRSGVGEEGSALRGTRSCVGGLTSGDSRRGLRDDAATEEKPKCVDRKSASEHESSPATEKDRGGAFEKKHMRETASIAEAYSPESEENLGVPDMSLQAPVQVPQQILLRHHAMFRLRHEKRATKQNHSQRSPGREQETGEHWKVTPDGDEGESEKGELQKRGDTTKKENHTGTEFAGMPPDRPDNAGIPGDPGAETASLFREKHGGSFPEFHPFSRTVSADLSSVVRASHHSGNGSTFPFIPGTCECPPSCHYHSQQQSSPLSASQRCPCCAYYPRVPTSPLPQRVAPTSVAFYSSPLSAAEPTPSLSSVQPTCRMVADALIASSQCQSMAEARKEGRDNLSSELLLKKKWEARWPACHSWTLRMRQQPNDRIEFATIEDCEAEIVRALIRCGSAVWTPADDSEAPAANMDASTVEVGEADKKINTRRKEALDELETTLRRLVTAALNSIPSESQNWKTVLAKRWSARKAACLEEYRRRAAESSGFTNRRKDSLEGQEKDSATPVASPLPTRDSRRDTEQPLPLKSEPDSGNSNLTLPEQQGGYREKWKKTIARRRSEVTTQAIVEASGRCSAVTPTGKVHTLDREKKGGHKKSKKTRKEKASRNKNRRGIEKEKTDDSDDFFQDLHGFADYLADSFFRACMSDCSKVGDVETQERALAKSVNDLSPTVGVLVVKPQSFRESHEREP</sequence>
<feature type="region of interest" description="Disordered" evidence="1">
    <location>
        <begin position="1237"/>
        <end position="1285"/>
    </location>
</feature>
<feature type="compositionally biased region" description="Basic and acidic residues" evidence="1">
    <location>
        <begin position="473"/>
        <end position="486"/>
    </location>
</feature>
<dbReference type="OrthoDB" id="9972657at2759"/>
<comment type="caution">
    <text evidence="2">The sequence shown here is derived from an EMBL/GenBank/DDBJ whole genome shotgun (WGS) entry which is preliminary data.</text>
</comment>
<dbReference type="InterPro" id="IPR027417">
    <property type="entry name" value="P-loop_NTPase"/>
</dbReference>
<feature type="compositionally biased region" description="Polar residues" evidence="1">
    <location>
        <begin position="1196"/>
        <end position="1206"/>
    </location>
</feature>
<dbReference type="GO" id="GO:0016301">
    <property type="term" value="F:kinase activity"/>
    <property type="evidence" value="ECO:0007669"/>
    <property type="project" value="TreeGrafter"/>
</dbReference>
<feature type="compositionally biased region" description="Polar residues" evidence="1">
    <location>
        <begin position="167"/>
        <end position="176"/>
    </location>
</feature>
<dbReference type="EMBL" id="MIGC01001029">
    <property type="protein sequence ID" value="PHJ23715.1"/>
    <property type="molecule type" value="Genomic_DNA"/>
</dbReference>
<keyword evidence="3" id="KW-1185">Reference proteome</keyword>
<organism evidence="2 3">
    <name type="scientific">Cystoisospora suis</name>
    <dbReference type="NCBI Taxonomy" id="483139"/>
    <lineage>
        <taxon>Eukaryota</taxon>
        <taxon>Sar</taxon>
        <taxon>Alveolata</taxon>
        <taxon>Apicomplexa</taxon>
        <taxon>Conoidasida</taxon>
        <taxon>Coccidia</taxon>
        <taxon>Eucoccidiorida</taxon>
        <taxon>Eimeriorina</taxon>
        <taxon>Sarcocystidae</taxon>
        <taxon>Cystoisospora</taxon>
    </lineage>
</organism>
<gene>
    <name evidence="2" type="ORF">CSUI_002434</name>
</gene>
<name>A0A2C6L8U6_9APIC</name>
<dbReference type="PROSITE" id="PS51257">
    <property type="entry name" value="PROKAR_LIPOPROTEIN"/>
    <property type="match status" value="1"/>
</dbReference>